<keyword evidence="1" id="KW-1133">Transmembrane helix</keyword>
<keyword evidence="1" id="KW-0812">Transmembrane</keyword>
<feature type="transmembrane region" description="Helical" evidence="1">
    <location>
        <begin position="55"/>
        <end position="75"/>
    </location>
</feature>
<feature type="transmembrane region" description="Helical" evidence="1">
    <location>
        <begin position="164"/>
        <end position="182"/>
    </location>
</feature>
<evidence type="ECO:0000313" key="2">
    <source>
        <dbReference type="EMBL" id="OUM20550.1"/>
    </source>
</evidence>
<evidence type="ECO:0008006" key="4">
    <source>
        <dbReference type="Google" id="ProtNLM"/>
    </source>
</evidence>
<proteinExistence type="predicted"/>
<sequence>MNSMTKTVSWVRRIPVYLVGLFLMTVGVNLSVLSGLGVSPIDTIPYVVSLISGKSLGLCTTLVFSVYIVLQILILRRDFQWFNLLQLVISTIFGWFVTLSGMLTNLLPANPGYLIQFIYMLCSIVFLGTGIFLYVAADILNMPADAVALALAFKTGKPMSTTKIWFDWTVVALTVILSLFFLHNISGIREGTFIAAFGVGMCIRFWERHLTEPLHRFLFP</sequence>
<dbReference type="PANTHER" id="PTHR40078:SF1">
    <property type="entry name" value="INTEGRAL MEMBRANE PROTEIN"/>
    <property type="match status" value="1"/>
</dbReference>
<evidence type="ECO:0000256" key="1">
    <source>
        <dbReference type="SAM" id="Phobius"/>
    </source>
</evidence>
<feature type="transmembrane region" description="Helical" evidence="1">
    <location>
        <begin position="113"/>
        <end position="135"/>
    </location>
</feature>
<keyword evidence="1" id="KW-0472">Membrane</keyword>
<dbReference type="AlphaFoldDB" id="A0A252F4H6"/>
<dbReference type="InterPro" id="IPR038750">
    <property type="entry name" value="YczE/YyaS-like"/>
</dbReference>
<comment type="caution">
    <text evidence="2">The sequence shown here is derived from an EMBL/GenBank/DDBJ whole genome shotgun (WGS) entry which is preliminary data.</text>
</comment>
<dbReference type="PANTHER" id="PTHR40078">
    <property type="entry name" value="INTEGRAL MEMBRANE PROTEIN-RELATED"/>
    <property type="match status" value="1"/>
</dbReference>
<feature type="transmembrane region" description="Helical" evidence="1">
    <location>
        <begin position="87"/>
        <end position="107"/>
    </location>
</feature>
<keyword evidence="3" id="KW-1185">Reference proteome</keyword>
<protein>
    <recommendedName>
        <fullName evidence="4">YitT family protein</fullName>
    </recommendedName>
</protein>
<feature type="transmembrane region" description="Helical" evidence="1">
    <location>
        <begin position="14"/>
        <end position="35"/>
    </location>
</feature>
<dbReference type="Pfam" id="PF19700">
    <property type="entry name" value="DUF6198"/>
    <property type="match status" value="1"/>
</dbReference>
<name>A0A252F4H6_9FIRM</name>
<organism evidence="2 3">
    <name type="scientific">Butyricicoccus porcorum</name>
    <dbReference type="NCBI Taxonomy" id="1945634"/>
    <lineage>
        <taxon>Bacteria</taxon>
        <taxon>Bacillati</taxon>
        <taxon>Bacillota</taxon>
        <taxon>Clostridia</taxon>
        <taxon>Eubacteriales</taxon>
        <taxon>Butyricicoccaceae</taxon>
        <taxon>Butyricicoccus</taxon>
    </lineage>
</organism>
<gene>
    <name evidence="2" type="ORF">CBW42_06890</name>
</gene>
<accession>A0A252F4H6</accession>
<evidence type="ECO:0000313" key="3">
    <source>
        <dbReference type="Proteomes" id="UP000194903"/>
    </source>
</evidence>
<dbReference type="EMBL" id="NHOC01000005">
    <property type="protein sequence ID" value="OUM20550.1"/>
    <property type="molecule type" value="Genomic_DNA"/>
</dbReference>
<reference evidence="2 3" key="1">
    <citation type="submission" date="2017-05" db="EMBL/GenBank/DDBJ databases">
        <title>Butyricicoccus porcorum sp. nov. a butyrate-producing bacterium from the swine intestinal tract.</title>
        <authorList>
            <person name="Trachsel J."/>
            <person name="Humphrey S."/>
            <person name="Allen H.K."/>
        </authorList>
    </citation>
    <scope>NUCLEOTIDE SEQUENCE [LARGE SCALE GENOMIC DNA]</scope>
    <source>
        <strain evidence="2">BB10</strain>
    </source>
</reference>
<dbReference type="Proteomes" id="UP000194903">
    <property type="component" value="Unassembled WGS sequence"/>
</dbReference>